<dbReference type="InParanoid" id="A0A0C3GSZ0"/>
<accession>A0A0C3GSZ0</accession>
<evidence type="ECO:0000313" key="3">
    <source>
        <dbReference type="Proteomes" id="UP000054321"/>
    </source>
</evidence>
<reference evidence="2 3" key="1">
    <citation type="submission" date="2014-04" db="EMBL/GenBank/DDBJ databases">
        <authorList>
            <consortium name="DOE Joint Genome Institute"/>
            <person name="Kuo A."/>
            <person name="Martino E."/>
            <person name="Perotto S."/>
            <person name="Kohler A."/>
            <person name="Nagy L.G."/>
            <person name="Floudas D."/>
            <person name="Copeland A."/>
            <person name="Barry K.W."/>
            <person name="Cichocki N."/>
            <person name="Veneault-Fourrey C."/>
            <person name="LaButti K."/>
            <person name="Lindquist E.A."/>
            <person name="Lipzen A."/>
            <person name="Lundell T."/>
            <person name="Morin E."/>
            <person name="Murat C."/>
            <person name="Sun H."/>
            <person name="Tunlid A."/>
            <person name="Henrissat B."/>
            <person name="Grigoriev I.V."/>
            <person name="Hibbett D.S."/>
            <person name="Martin F."/>
            <person name="Nordberg H.P."/>
            <person name="Cantor M.N."/>
            <person name="Hua S.X."/>
        </authorList>
    </citation>
    <scope>NUCLEOTIDE SEQUENCE [LARGE SCALE GENOMIC DNA]</scope>
    <source>
        <strain evidence="2 3">Zn</strain>
    </source>
</reference>
<feature type="region of interest" description="Disordered" evidence="1">
    <location>
        <begin position="44"/>
        <end position="109"/>
    </location>
</feature>
<dbReference type="Proteomes" id="UP000054321">
    <property type="component" value="Unassembled WGS sequence"/>
</dbReference>
<dbReference type="AlphaFoldDB" id="A0A0C3GSZ0"/>
<feature type="non-terminal residue" evidence="2">
    <location>
        <position position="1"/>
    </location>
</feature>
<keyword evidence="3" id="KW-1185">Reference proteome</keyword>
<evidence type="ECO:0000256" key="1">
    <source>
        <dbReference type="SAM" id="MobiDB-lite"/>
    </source>
</evidence>
<evidence type="ECO:0000313" key="2">
    <source>
        <dbReference type="EMBL" id="KIM94474.1"/>
    </source>
</evidence>
<dbReference type="HOGENOM" id="CLU_125090_0_0_1"/>
<gene>
    <name evidence="2" type="ORF">OIDMADRAFT_21422</name>
</gene>
<name>A0A0C3GSZ0_OIDMZ</name>
<protein>
    <submittedName>
        <fullName evidence="2">Uncharacterized protein</fullName>
    </submittedName>
</protein>
<dbReference type="EMBL" id="KN832890">
    <property type="protein sequence ID" value="KIM94474.1"/>
    <property type="molecule type" value="Genomic_DNA"/>
</dbReference>
<sequence>LAQLKAYFESKRLWIVASEGLKQLLNTDPEAYFKDIVKAAREDLAKNKRRPRRLPRAGSLTEEGPLGTPRGTPVPGTAAAISSVGADKGSSSLTDDEVYTRAEKEAETERLQDASARAILIRACNNNVGANIMNKTIAKE</sequence>
<proteinExistence type="predicted"/>
<reference evidence="3" key="2">
    <citation type="submission" date="2015-01" db="EMBL/GenBank/DDBJ databases">
        <title>Evolutionary Origins and Diversification of the Mycorrhizal Mutualists.</title>
        <authorList>
            <consortium name="DOE Joint Genome Institute"/>
            <consortium name="Mycorrhizal Genomics Consortium"/>
            <person name="Kohler A."/>
            <person name="Kuo A."/>
            <person name="Nagy L.G."/>
            <person name="Floudas D."/>
            <person name="Copeland A."/>
            <person name="Barry K.W."/>
            <person name="Cichocki N."/>
            <person name="Veneault-Fourrey C."/>
            <person name="LaButti K."/>
            <person name="Lindquist E.A."/>
            <person name="Lipzen A."/>
            <person name="Lundell T."/>
            <person name="Morin E."/>
            <person name="Murat C."/>
            <person name="Riley R."/>
            <person name="Ohm R."/>
            <person name="Sun H."/>
            <person name="Tunlid A."/>
            <person name="Henrissat B."/>
            <person name="Grigoriev I.V."/>
            <person name="Hibbett D.S."/>
            <person name="Martin F."/>
        </authorList>
    </citation>
    <scope>NUCLEOTIDE SEQUENCE [LARGE SCALE GENOMIC DNA]</scope>
    <source>
        <strain evidence="3">Zn</strain>
    </source>
</reference>
<organism evidence="2 3">
    <name type="scientific">Oidiodendron maius (strain Zn)</name>
    <dbReference type="NCBI Taxonomy" id="913774"/>
    <lineage>
        <taxon>Eukaryota</taxon>
        <taxon>Fungi</taxon>
        <taxon>Dikarya</taxon>
        <taxon>Ascomycota</taxon>
        <taxon>Pezizomycotina</taxon>
        <taxon>Leotiomycetes</taxon>
        <taxon>Leotiomycetes incertae sedis</taxon>
        <taxon>Myxotrichaceae</taxon>
        <taxon>Oidiodendron</taxon>
    </lineage>
</organism>
<feature type="compositionally biased region" description="Basic and acidic residues" evidence="1">
    <location>
        <begin position="98"/>
        <end position="109"/>
    </location>
</feature>